<dbReference type="SMART" id="SM00248">
    <property type="entry name" value="ANK"/>
    <property type="match status" value="6"/>
</dbReference>
<feature type="repeat" description="ANK" evidence="3">
    <location>
        <begin position="273"/>
        <end position="305"/>
    </location>
</feature>
<dbReference type="OrthoDB" id="46760at2759"/>
<evidence type="ECO:0000313" key="4">
    <source>
        <dbReference type="EMBL" id="EQC29843.1"/>
    </source>
</evidence>
<dbReference type="AlphaFoldDB" id="T0RC87"/>
<proteinExistence type="predicted"/>
<dbReference type="eggNOG" id="KOG4177">
    <property type="taxonomic scope" value="Eukaryota"/>
</dbReference>
<dbReference type="Pfam" id="PF12796">
    <property type="entry name" value="Ank_2"/>
    <property type="match status" value="2"/>
</dbReference>
<organism evidence="4 5">
    <name type="scientific">Saprolegnia diclina (strain VS20)</name>
    <dbReference type="NCBI Taxonomy" id="1156394"/>
    <lineage>
        <taxon>Eukaryota</taxon>
        <taxon>Sar</taxon>
        <taxon>Stramenopiles</taxon>
        <taxon>Oomycota</taxon>
        <taxon>Saprolegniomycetes</taxon>
        <taxon>Saprolegniales</taxon>
        <taxon>Saprolegniaceae</taxon>
        <taxon>Saprolegnia</taxon>
    </lineage>
</organism>
<dbReference type="SUPFAM" id="SSF48403">
    <property type="entry name" value="Ankyrin repeat"/>
    <property type="match status" value="1"/>
</dbReference>
<reference evidence="4 5" key="1">
    <citation type="submission" date="2012-04" db="EMBL/GenBank/DDBJ databases">
        <title>The Genome Sequence of Saprolegnia declina VS20.</title>
        <authorList>
            <consortium name="The Broad Institute Genome Sequencing Platform"/>
            <person name="Russ C."/>
            <person name="Nusbaum C."/>
            <person name="Tyler B."/>
            <person name="van West P."/>
            <person name="Dieguez-Uribeondo J."/>
            <person name="de Bruijn I."/>
            <person name="Tripathy S."/>
            <person name="Jiang R."/>
            <person name="Young S.K."/>
            <person name="Zeng Q."/>
            <person name="Gargeya S."/>
            <person name="Fitzgerald M."/>
            <person name="Haas B."/>
            <person name="Abouelleil A."/>
            <person name="Alvarado L."/>
            <person name="Arachchi H.M."/>
            <person name="Berlin A."/>
            <person name="Chapman S.B."/>
            <person name="Goldberg J."/>
            <person name="Griggs A."/>
            <person name="Gujja S."/>
            <person name="Hansen M."/>
            <person name="Howarth C."/>
            <person name="Imamovic A."/>
            <person name="Larimer J."/>
            <person name="McCowen C."/>
            <person name="Montmayeur A."/>
            <person name="Murphy C."/>
            <person name="Neiman D."/>
            <person name="Pearson M."/>
            <person name="Priest M."/>
            <person name="Roberts A."/>
            <person name="Saif S."/>
            <person name="Shea T."/>
            <person name="Sisk P."/>
            <person name="Sykes S."/>
            <person name="Wortman J."/>
            <person name="Nusbaum C."/>
            <person name="Birren B."/>
        </authorList>
    </citation>
    <scope>NUCLEOTIDE SEQUENCE [LARGE SCALE GENOMIC DNA]</scope>
    <source>
        <strain evidence="4 5">VS20</strain>
    </source>
</reference>
<dbReference type="InterPro" id="IPR036770">
    <property type="entry name" value="Ankyrin_rpt-contain_sf"/>
</dbReference>
<dbReference type="PROSITE" id="PS50297">
    <property type="entry name" value="ANK_REP_REGION"/>
    <property type="match status" value="2"/>
</dbReference>
<dbReference type="RefSeq" id="XP_008616682.1">
    <property type="nucleotide sequence ID" value="XM_008618460.1"/>
</dbReference>
<evidence type="ECO:0000256" key="1">
    <source>
        <dbReference type="ARBA" id="ARBA00022737"/>
    </source>
</evidence>
<accession>T0RC87</accession>
<dbReference type="Proteomes" id="UP000030762">
    <property type="component" value="Unassembled WGS sequence"/>
</dbReference>
<dbReference type="VEuPathDB" id="FungiDB:SDRG_12390"/>
<dbReference type="PROSITE" id="PS50088">
    <property type="entry name" value="ANK_REPEAT"/>
    <property type="match status" value="2"/>
</dbReference>
<keyword evidence="5" id="KW-1185">Reference proteome</keyword>
<sequence length="364" mass="39516">MASISGSDAHETIRKGNENEVAALLSRGLDPNSRTEGGWTLLYIASVMGHEAVVRRLLEAGADVDGLSNDGQTALQIVTYKQSPDANDSADVAGELVPDRPNLGWQWSLATFLLSDDMRLCEILQAILENHVRRNEYNAICAVLRNASDLRDAVRCCEVARVKDLLEAGASPNLANEAAETLLHIALRFYLQQSSSGATGNNSPEAEYPLLEVLVDAPGVDVARRNKLGQTPLWIASKEGHGVIVELLLKYNDTEKDGTKNSTCPSINLPDNDGYTPLSIAVKTGRHSVVQCLMSNGANVKDSTTKPSLKPLYIARKRNDDRMVELLEDRHAPHTASSRTVYHIGVQINGSHSTTNGAVHQYTS</sequence>
<keyword evidence="2 3" id="KW-0040">ANK repeat</keyword>
<gene>
    <name evidence="4" type="ORF">SDRG_12390</name>
</gene>
<name>T0RC87_SAPDV</name>
<dbReference type="STRING" id="1156394.T0RC87"/>
<dbReference type="GeneID" id="19953117"/>
<dbReference type="EMBL" id="JH767180">
    <property type="protein sequence ID" value="EQC29843.1"/>
    <property type="molecule type" value="Genomic_DNA"/>
</dbReference>
<evidence type="ECO:0000256" key="3">
    <source>
        <dbReference type="PROSITE-ProRule" id="PRU00023"/>
    </source>
</evidence>
<dbReference type="InParanoid" id="T0RC87"/>
<dbReference type="Gene3D" id="1.25.40.20">
    <property type="entry name" value="Ankyrin repeat-containing domain"/>
    <property type="match status" value="2"/>
</dbReference>
<evidence type="ECO:0000256" key="2">
    <source>
        <dbReference type="ARBA" id="ARBA00023043"/>
    </source>
</evidence>
<evidence type="ECO:0000313" key="5">
    <source>
        <dbReference type="Proteomes" id="UP000030762"/>
    </source>
</evidence>
<dbReference type="InterPro" id="IPR002110">
    <property type="entry name" value="Ankyrin_rpt"/>
</dbReference>
<protein>
    <submittedName>
        <fullName evidence="4">Uncharacterized protein</fullName>
    </submittedName>
</protein>
<feature type="repeat" description="ANK" evidence="3">
    <location>
        <begin position="37"/>
        <end position="69"/>
    </location>
</feature>
<dbReference type="PANTHER" id="PTHR24171">
    <property type="entry name" value="ANKYRIN REPEAT DOMAIN-CONTAINING PROTEIN 39-RELATED"/>
    <property type="match status" value="1"/>
</dbReference>
<keyword evidence="1" id="KW-0677">Repeat</keyword>